<dbReference type="PANTHER" id="PTHR38444">
    <property type="entry name" value="ENTEROBACTIN BIOSYNTHESIS PROTEIN YBDZ"/>
    <property type="match status" value="1"/>
</dbReference>
<dbReference type="RefSeq" id="WP_186676323.1">
    <property type="nucleotide sequence ID" value="NZ_CP077093.1"/>
</dbReference>
<organism evidence="2 3">
    <name type="scientific">Pseudomonas vanderleydeniana</name>
    <dbReference type="NCBI Taxonomy" id="2745495"/>
    <lineage>
        <taxon>Bacteria</taxon>
        <taxon>Pseudomonadati</taxon>
        <taxon>Pseudomonadota</taxon>
        <taxon>Gammaproteobacteria</taxon>
        <taxon>Pseudomonadales</taxon>
        <taxon>Pseudomonadaceae</taxon>
        <taxon>Pseudomonas</taxon>
    </lineage>
</organism>
<dbReference type="InterPro" id="IPR037407">
    <property type="entry name" value="MLP_fam"/>
</dbReference>
<dbReference type="Gene3D" id="3.90.820.10">
    <property type="entry name" value="Structural Genomics, Unknown Function 30-nov-00 1gh9 Mol_id"/>
    <property type="match status" value="1"/>
</dbReference>
<gene>
    <name evidence="2" type="ORF">HU752_016550</name>
</gene>
<evidence type="ECO:0000259" key="1">
    <source>
        <dbReference type="SMART" id="SM00923"/>
    </source>
</evidence>
<dbReference type="InterPro" id="IPR005153">
    <property type="entry name" value="MbtH-like_dom"/>
</dbReference>
<evidence type="ECO:0000313" key="3">
    <source>
        <dbReference type="Proteomes" id="UP000634530"/>
    </source>
</evidence>
<proteinExistence type="predicted"/>
<dbReference type="GO" id="GO:0005829">
    <property type="term" value="C:cytosol"/>
    <property type="evidence" value="ECO:0007669"/>
    <property type="project" value="TreeGrafter"/>
</dbReference>
<reference evidence="2 3" key="2">
    <citation type="journal article" date="2021" name="Microorganisms">
        <title>The Ever-Expanding Pseudomonas Genus: Description of 43 New Species and Partition of the Pseudomonas putida Group.</title>
        <authorList>
            <person name="Girard L."/>
            <person name="Lood C."/>
            <person name="Hofte M."/>
            <person name="Vandamme P."/>
            <person name="Rokni-Zadeh H."/>
            <person name="van Noort V."/>
            <person name="Lavigne R."/>
            <person name="De Mot R."/>
        </authorList>
    </citation>
    <scope>NUCLEOTIDE SEQUENCE [LARGE SCALE GENOMIC DNA]</scope>
    <source>
        <strain evidence="2 3">RW8P3</strain>
    </source>
</reference>
<dbReference type="SUPFAM" id="SSF160582">
    <property type="entry name" value="MbtH-like"/>
    <property type="match status" value="1"/>
</dbReference>
<feature type="domain" description="MbtH-like" evidence="1">
    <location>
        <begin position="1"/>
        <end position="49"/>
    </location>
</feature>
<dbReference type="KEGG" id="pvw:HU752_016550"/>
<name>A0A9E6PEY6_9PSED</name>
<evidence type="ECO:0000313" key="2">
    <source>
        <dbReference type="EMBL" id="QXI25597.1"/>
    </source>
</evidence>
<dbReference type="EMBL" id="CP077093">
    <property type="protein sequence ID" value="QXI25597.1"/>
    <property type="molecule type" value="Genomic_DNA"/>
</dbReference>
<dbReference type="InterPro" id="IPR038020">
    <property type="entry name" value="MbtH-like_sf"/>
</dbReference>
<sequence>MNNETEMFDVVINPQGQYSVWPQGKVMAIGWRAVGAGGERQACLAYIDEHWTDMRPRSLREAGVQRAAVGQ</sequence>
<dbReference type="GO" id="GO:0019290">
    <property type="term" value="P:siderophore biosynthetic process"/>
    <property type="evidence" value="ECO:0007669"/>
    <property type="project" value="TreeGrafter"/>
</dbReference>
<keyword evidence="3" id="KW-1185">Reference proteome</keyword>
<dbReference type="Proteomes" id="UP000634530">
    <property type="component" value="Chromosome"/>
</dbReference>
<dbReference type="PANTHER" id="PTHR38444:SF1">
    <property type="entry name" value="ENTEROBACTIN BIOSYNTHESIS PROTEIN YBDZ"/>
    <property type="match status" value="1"/>
</dbReference>
<dbReference type="SMART" id="SM00923">
    <property type="entry name" value="MbtH"/>
    <property type="match status" value="1"/>
</dbReference>
<reference evidence="2 3" key="1">
    <citation type="journal article" date="2020" name="Microorganisms">
        <title>Reliable Identification of Environmental Pseudomonas Isolates Using the rpoD Gene.</title>
        <authorList>
            <consortium name="The Broad Institute Genome Sequencing Platform"/>
            <person name="Girard L."/>
            <person name="Lood C."/>
            <person name="Rokni-Zadeh H."/>
            <person name="van Noort V."/>
            <person name="Lavigne R."/>
            <person name="De Mot R."/>
        </authorList>
    </citation>
    <scope>NUCLEOTIDE SEQUENCE [LARGE SCALE GENOMIC DNA]</scope>
    <source>
        <strain evidence="2 3">RW8P3</strain>
    </source>
</reference>
<accession>A0A9E6PEY6</accession>
<dbReference type="Pfam" id="PF03621">
    <property type="entry name" value="MbtH"/>
    <property type="match status" value="1"/>
</dbReference>
<protein>
    <submittedName>
        <fullName evidence="2">MbtH family NRPS accessory protein</fullName>
    </submittedName>
</protein>
<dbReference type="AlphaFoldDB" id="A0A9E6PEY6"/>